<organism evidence="1 2">
    <name type="scientific">Trichostrongylus colubriformis</name>
    <name type="common">Black scour worm</name>
    <dbReference type="NCBI Taxonomy" id="6319"/>
    <lineage>
        <taxon>Eukaryota</taxon>
        <taxon>Metazoa</taxon>
        <taxon>Ecdysozoa</taxon>
        <taxon>Nematoda</taxon>
        <taxon>Chromadorea</taxon>
        <taxon>Rhabditida</taxon>
        <taxon>Rhabditina</taxon>
        <taxon>Rhabditomorpha</taxon>
        <taxon>Strongyloidea</taxon>
        <taxon>Trichostrongylidae</taxon>
        <taxon>Trichostrongylus</taxon>
    </lineage>
</organism>
<keyword evidence="2" id="KW-1185">Reference proteome</keyword>
<evidence type="ECO:0000313" key="2">
    <source>
        <dbReference type="Proteomes" id="UP001331761"/>
    </source>
</evidence>
<gene>
    <name evidence="1" type="ORF">GCK32_019055</name>
</gene>
<dbReference type="Proteomes" id="UP001331761">
    <property type="component" value="Unassembled WGS sequence"/>
</dbReference>
<evidence type="ECO:0000313" key="1">
    <source>
        <dbReference type="EMBL" id="KAK5979040.1"/>
    </source>
</evidence>
<sequence length="113" mass="13535">MWNLSILKRIYRRRNWCVSKTPEGLPRTLLMRALHEAPQAAVIAHQYLNPASHRRQHLVHRLHPARHQIPLRLLLRSLPTNQGLRRNLRVDRQLLRFPLLETRKSIEVLDRQL</sequence>
<reference evidence="1 2" key="1">
    <citation type="submission" date="2019-10" db="EMBL/GenBank/DDBJ databases">
        <title>Assembly and Annotation for the nematode Trichostrongylus colubriformis.</title>
        <authorList>
            <person name="Martin J."/>
        </authorList>
    </citation>
    <scope>NUCLEOTIDE SEQUENCE [LARGE SCALE GENOMIC DNA]</scope>
    <source>
        <strain evidence="1">G859</strain>
        <tissue evidence="1">Whole worm</tissue>
    </source>
</reference>
<protein>
    <submittedName>
        <fullName evidence="1">Uncharacterized protein</fullName>
    </submittedName>
</protein>
<dbReference type="EMBL" id="WIXE01008733">
    <property type="protein sequence ID" value="KAK5979040.1"/>
    <property type="molecule type" value="Genomic_DNA"/>
</dbReference>
<accession>A0AAN8FMH4</accession>
<comment type="caution">
    <text evidence="1">The sequence shown here is derived from an EMBL/GenBank/DDBJ whole genome shotgun (WGS) entry which is preliminary data.</text>
</comment>
<proteinExistence type="predicted"/>
<dbReference type="AlphaFoldDB" id="A0AAN8FMH4"/>
<name>A0AAN8FMH4_TRICO</name>